<dbReference type="GO" id="GO:0012511">
    <property type="term" value="C:monolayer-surrounded lipid storage body"/>
    <property type="evidence" value="ECO:0007669"/>
    <property type="project" value="InterPro"/>
</dbReference>
<dbReference type="GO" id="GO:0009791">
    <property type="term" value="P:post-embryonic development"/>
    <property type="evidence" value="ECO:0007669"/>
    <property type="project" value="UniProtKB-ARBA"/>
</dbReference>
<evidence type="ECO:0000256" key="10">
    <source>
        <dbReference type="SAM" id="Phobius"/>
    </source>
</evidence>
<dbReference type="Proteomes" id="UP001652660">
    <property type="component" value="Chromosome 8e"/>
</dbReference>
<gene>
    <name evidence="12" type="primary">LOC113704066</name>
</gene>
<reference evidence="12" key="2">
    <citation type="submission" date="2025-08" db="UniProtKB">
        <authorList>
            <consortium name="RefSeq"/>
        </authorList>
    </citation>
    <scope>IDENTIFICATION</scope>
    <source>
        <tissue evidence="12">Leaves</tissue>
    </source>
</reference>
<evidence type="ECO:0000256" key="6">
    <source>
        <dbReference type="ARBA" id="ARBA00022989"/>
    </source>
</evidence>
<feature type="coiled-coil region" evidence="8">
    <location>
        <begin position="171"/>
        <end position="245"/>
    </location>
</feature>
<dbReference type="Pfam" id="PF01277">
    <property type="entry name" value="Oleosin"/>
    <property type="match status" value="2"/>
</dbReference>
<evidence type="ECO:0000256" key="4">
    <source>
        <dbReference type="ARBA" id="ARBA00022677"/>
    </source>
</evidence>
<dbReference type="GO" id="GO:0016020">
    <property type="term" value="C:membrane"/>
    <property type="evidence" value="ECO:0007669"/>
    <property type="project" value="UniProtKB-SubCell"/>
</dbReference>
<dbReference type="InterPro" id="IPR000136">
    <property type="entry name" value="Oleosin"/>
</dbReference>
<protein>
    <recommendedName>
        <fullName evidence="13">Oleosin 1-like</fullName>
    </recommendedName>
</protein>
<evidence type="ECO:0000256" key="1">
    <source>
        <dbReference type="ARBA" id="ARBA00004141"/>
    </source>
</evidence>
<proteinExistence type="inferred from homology"/>
<evidence type="ECO:0000313" key="11">
    <source>
        <dbReference type="Proteomes" id="UP001652660"/>
    </source>
</evidence>
<evidence type="ECO:0000256" key="2">
    <source>
        <dbReference type="ARBA" id="ARBA00004502"/>
    </source>
</evidence>
<evidence type="ECO:0000313" key="12">
    <source>
        <dbReference type="RefSeq" id="XP_027081506.2"/>
    </source>
</evidence>
<organism evidence="11 12">
    <name type="scientific">Coffea arabica</name>
    <name type="common">Arabian coffee</name>
    <dbReference type="NCBI Taxonomy" id="13443"/>
    <lineage>
        <taxon>Eukaryota</taxon>
        <taxon>Viridiplantae</taxon>
        <taxon>Streptophyta</taxon>
        <taxon>Embryophyta</taxon>
        <taxon>Tracheophyta</taxon>
        <taxon>Spermatophyta</taxon>
        <taxon>Magnoliopsida</taxon>
        <taxon>eudicotyledons</taxon>
        <taxon>Gunneridae</taxon>
        <taxon>Pentapetalae</taxon>
        <taxon>asterids</taxon>
        <taxon>lamiids</taxon>
        <taxon>Gentianales</taxon>
        <taxon>Rubiaceae</taxon>
        <taxon>Ixoroideae</taxon>
        <taxon>Gardenieae complex</taxon>
        <taxon>Bertiereae - Coffeeae clade</taxon>
        <taxon>Coffeeae</taxon>
        <taxon>Coffea</taxon>
    </lineage>
</organism>
<comment type="subcellular location">
    <subcellularLocation>
        <location evidence="2">Lipid droplet</location>
    </subcellularLocation>
    <subcellularLocation>
        <location evidence="1">Membrane</location>
        <topology evidence="1">Multi-pass membrane protein</topology>
    </subcellularLocation>
</comment>
<reference evidence="11" key="1">
    <citation type="journal article" date="2025" name="Foods">
        <title>Unveiling the Microbial Signatures of Arabica Coffee Cherries: Insights into Ripeness Specific Diversity, Functional Traits, and Implications for Quality and Safety.</title>
        <authorList>
            <consortium name="RefSeq"/>
            <person name="Tenea G.N."/>
            <person name="Cifuentes V."/>
            <person name="Reyes P."/>
            <person name="Cevallos-Vallejos M."/>
        </authorList>
    </citation>
    <scope>NUCLEOTIDE SEQUENCE [LARGE SCALE GENOMIC DNA]</scope>
</reference>
<dbReference type="GO" id="GO:0005576">
    <property type="term" value="C:extracellular region"/>
    <property type="evidence" value="ECO:0007669"/>
    <property type="project" value="TreeGrafter"/>
</dbReference>
<keyword evidence="11" id="KW-1185">Reference proteome</keyword>
<dbReference type="PANTHER" id="PTHR33203">
    <property type="entry name" value="OLEOSIN"/>
    <property type="match status" value="1"/>
</dbReference>
<feature type="region of interest" description="Disordered" evidence="9">
    <location>
        <begin position="27"/>
        <end position="59"/>
    </location>
</feature>
<dbReference type="OrthoDB" id="690239at2759"/>
<evidence type="ECO:0000256" key="8">
    <source>
        <dbReference type="SAM" id="Coils"/>
    </source>
</evidence>
<dbReference type="GO" id="GO:0048608">
    <property type="term" value="P:reproductive structure development"/>
    <property type="evidence" value="ECO:0007669"/>
    <property type="project" value="UniProtKB-ARBA"/>
</dbReference>
<keyword evidence="4" id="KW-0551">Lipid droplet</keyword>
<keyword evidence="5 10" id="KW-0812">Transmembrane</keyword>
<sequence>MLHTHQLSHQLLHCLRFPFSDSHPTSISIHSTENPNKKLKEKKMATRPDQPQSQRSSSQAVKTTTAVAVGGSLMFLSGLIGLVLATPLLVIFSPVLVPAAVTIFLILAGFFVCGGLGVTASFIFYWMFRYATGKHPIGADQLDRVREKIARASFIFYWMFRYATGKNPIGADQLNRAKEKIADAAKEMKDKAEDFGRQEAKEMKDKAEQFGQQVANEMKDKAEHLEEMKDKAENFGQQAAKEMKDKAENFGQQALQQIKGFRA</sequence>
<evidence type="ECO:0000256" key="7">
    <source>
        <dbReference type="ARBA" id="ARBA00023136"/>
    </source>
</evidence>
<keyword evidence="8" id="KW-0175">Coiled coil</keyword>
<comment type="similarity">
    <text evidence="3">Belongs to the oleosin family.</text>
</comment>
<dbReference type="PANTHER" id="PTHR33203:SF31">
    <property type="entry name" value="OLEOSIN"/>
    <property type="match status" value="1"/>
</dbReference>
<evidence type="ECO:0008006" key="13">
    <source>
        <dbReference type="Google" id="ProtNLM"/>
    </source>
</evidence>
<dbReference type="GO" id="GO:0019915">
    <property type="term" value="P:lipid storage"/>
    <property type="evidence" value="ECO:0007669"/>
    <property type="project" value="TreeGrafter"/>
</dbReference>
<dbReference type="GeneID" id="113704066"/>
<evidence type="ECO:0000256" key="5">
    <source>
        <dbReference type="ARBA" id="ARBA00022692"/>
    </source>
</evidence>
<dbReference type="RefSeq" id="XP_027081506.2">
    <property type="nucleotide sequence ID" value="XM_027225705.2"/>
</dbReference>
<feature type="transmembrane region" description="Helical" evidence="10">
    <location>
        <begin position="65"/>
        <end position="91"/>
    </location>
</feature>
<dbReference type="AlphaFoldDB" id="A0A6P6TUY7"/>
<name>A0A6P6TUY7_COFAR</name>
<evidence type="ECO:0000256" key="9">
    <source>
        <dbReference type="SAM" id="MobiDB-lite"/>
    </source>
</evidence>
<keyword evidence="6 10" id="KW-1133">Transmembrane helix</keyword>
<feature type="transmembrane region" description="Helical" evidence="10">
    <location>
        <begin position="103"/>
        <end position="128"/>
    </location>
</feature>
<keyword evidence="7 10" id="KW-0472">Membrane</keyword>
<evidence type="ECO:0000256" key="3">
    <source>
        <dbReference type="ARBA" id="ARBA00010858"/>
    </source>
</evidence>
<feature type="compositionally biased region" description="Basic and acidic residues" evidence="9">
    <location>
        <begin position="35"/>
        <end position="46"/>
    </location>
</feature>
<feature type="compositionally biased region" description="Low complexity" evidence="9">
    <location>
        <begin position="47"/>
        <end position="59"/>
    </location>
</feature>
<accession>A0A6P6TUY7</accession>